<feature type="compositionally biased region" description="Low complexity" evidence="6">
    <location>
        <begin position="386"/>
        <end position="402"/>
    </location>
</feature>
<feature type="compositionally biased region" description="Low complexity" evidence="6">
    <location>
        <begin position="236"/>
        <end position="246"/>
    </location>
</feature>
<keyword evidence="4" id="KW-0067">ATP-binding</keyword>
<dbReference type="Gene3D" id="3.30.200.20">
    <property type="entry name" value="Phosphorylase Kinase, domain 1"/>
    <property type="match status" value="1"/>
</dbReference>
<feature type="compositionally biased region" description="Polar residues" evidence="6">
    <location>
        <begin position="226"/>
        <end position="235"/>
    </location>
</feature>
<dbReference type="InterPro" id="IPR000719">
    <property type="entry name" value="Prot_kinase_dom"/>
</dbReference>
<feature type="compositionally biased region" description="Polar residues" evidence="6">
    <location>
        <begin position="89"/>
        <end position="119"/>
    </location>
</feature>
<evidence type="ECO:0000313" key="8">
    <source>
        <dbReference type="EMBL" id="KAJ1914936.1"/>
    </source>
</evidence>
<feature type="compositionally biased region" description="Pro residues" evidence="6">
    <location>
        <begin position="136"/>
        <end position="148"/>
    </location>
</feature>
<comment type="similarity">
    <text evidence="5">Belongs to the protein kinase superfamily. STE Ser/Thr protein kinase family. MAP kinase kinase subfamily.</text>
</comment>
<evidence type="ECO:0000259" key="7">
    <source>
        <dbReference type="PROSITE" id="PS50011"/>
    </source>
</evidence>
<dbReference type="FunFam" id="1.10.510.10:FF:000263">
    <property type="entry name" value="MAP kinase skh1/pek1"/>
    <property type="match status" value="1"/>
</dbReference>
<dbReference type="EC" id="2.7.12.2" evidence="8"/>
<dbReference type="Proteomes" id="UP001150538">
    <property type="component" value="Unassembled WGS sequence"/>
</dbReference>
<dbReference type="PANTHER" id="PTHR47448:SF5">
    <property type="entry name" value="MITOGEN-ACTIVATED PROTEIN KINASE KINAE MKK2"/>
    <property type="match status" value="1"/>
</dbReference>
<dbReference type="InterPro" id="IPR011009">
    <property type="entry name" value="Kinase-like_dom_sf"/>
</dbReference>
<reference evidence="8" key="1">
    <citation type="submission" date="2022-07" db="EMBL/GenBank/DDBJ databases">
        <title>Phylogenomic reconstructions and comparative analyses of Kickxellomycotina fungi.</title>
        <authorList>
            <person name="Reynolds N.K."/>
            <person name="Stajich J.E."/>
            <person name="Barry K."/>
            <person name="Grigoriev I.V."/>
            <person name="Crous P."/>
            <person name="Smith M.E."/>
        </authorList>
    </citation>
    <scope>NUCLEOTIDE SEQUENCE</scope>
    <source>
        <strain evidence="8">NBRC 100468</strain>
    </source>
</reference>
<evidence type="ECO:0000256" key="6">
    <source>
        <dbReference type="SAM" id="MobiDB-lite"/>
    </source>
</evidence>
<sequence length="732" mass="78978">MAFGLRRSNATTSSTSPGGPRSSRLGTETNYSRFKKLPLPPPVQTTNLPQQSSTAAARSQSLEVLQRNKALLAATAVSNSGGSGKNDISAPSSPMTIDATTNSSSENVNQQTNVPNTIDGNRPAKPVVPLLSIPTKPQPPAPPPPPPKLAISTNLQKPAPPPPQPPLLQISKPPPSINTSSQQQPQPPPFLQIQVNTKSNSHHHQQQQSQAKPQQPPFLPPLLKIDTTSSNSQQPITNISINTNTTGGAPGAIDTNQGEHSNSDNNLTPEVAKFLTNGSQYTTRNTYTNNTSGYCGGLSIATQSRDNKESGGNELLPELSSNFSQLKLDIPGISGNHHHHRRQDSIASQNSKDVDDGRQRGHHDPNVEIVRDDDANIGGGGGGGRSSSRQATAAAAAITGETSGRGCGGEEAVGGDGGTTTTTVAADEYNLIPENIEVVERIGEGAVGTVHRVKYLPTSKTMARKSVAVYPDDKNHRQLVRELAFLKQCKSKYIVSFYGAYYQDDDNDGPSIYMCMEYCQGGSLDAIYKRLKSMNAQIGERVLGKIAEAVLNGLVYLHQSSIIHRDVKPSNILVTGKGRVKLCDFGVSGELVDSIAQTFVGTSYYMAPERIQGKGYAVQSDVWSLGLTLIEIAQNRFPFPPAGHPEMTVIELLDYIVNVPIPTLNEDSGRWSPECVKFVNLCMIKDPNQRPTPKQLLCHEFIKKSEERKLDLKKWIKSVWSDPRGTTTTTSK</sequence>
<feature type="compositionally biased region" description="Basic and acidic residues" evidence="6">
    <location>
        <begin position="352"/>
        <end position="374"/>
    </location>
</feature>
<dbReference type="Gene3D" id="1.10.510.10">
    <property type="entry name" value="Transferase(Phosphotransferase) domain 1"/>
    <property type="match status" value="1"/>
</dbReference>
<dbReference type="Pfam" id="PF00069">
    <property type="entry name" value="Pkinase"/>
    <property type="match status" value="1"/>
</dbReference>
<evidence type="ECO:0000256" key="4">
    <source>
        <dbReference type="ARBA" id="ARBA00022840"/>
    </source>
</evidence>
<dbReference type="PROSITE" id="PS00108">
    <property type="entry name" value="PROTEIN_KINASE_ST"/>
    <property type="match status" value="1"/>
</dbReference>
<dbReference type="OrthoDB" id="10252354at2759"/>
<evidence type="ECO:0000256" key="1">
    <source>
        <dbReference type="ARBA" id="ARBA00022679"/>
    </source>
</evidence>
<feature type="compositionally biased region" description="Low complexity" evidence="6">
    <location>
        <begin position="50"/>
        <end position="61"/>
    </location>
</feature>
<dbReference type="GO" id="GO:0004708">
    <property type="term" value="F:MAP kinase kinase activity"/>
    <property type="evidence" value="ECO:0007669"/>
    <property type="project" value="UniProtKB-EC"/>
</dbReference>
<evidence type="ECO:0000256" key="5">
    <source>
        <dbReference type="ARBA" id="ARBA00038035"/>
    </source>
</evidence>
<keyword evidence="9" id="KW-1185">Reference proteome</keyword>
<keyword evidence="1 8" id="KW-0808">Transferase</keyword>
<organism evidence="8 9">
    <name type="scientific">Mycoemilia scoparia</name>
    <dbReference type="NCBI Taxonomy" id="417184"/>
    <lineage>
        <taxon>Eukaryota</taxon>
        <taxon>Fungi</taxon>
        <taxon>Fungi incertae sedis</taxon>
        <taxon>Zoopagomycota</taxon>
        <taxon>Kickxellomycotina</taxon>
        <taxon>Kickxellomycetes</taxon>
        <taxon>Kickxellales</taxon>
        <taxon>Kickxellaceae</taxon>
        <taxon>Mycoemilia</taxon>
    </lineage>
</organism>
<evidence type="ECO:0000256" key="2">
    <source>
        <dbReference type="ARBA" id="ARBA00022741"/>
    </source>
</evidence>
<feature type="compositionally biased region" description="Polar residues" evidence="6">
    <location>
        <begin position="254"/>
        <end position="268"/>
    </location>
</feature>
<comment type="caution">
    <text evidence="8">The sequence shown here is derived from an EMBL/GenBank/DDBJ whole genome shotgun (WGS) entry which is preliminary data.</text>
</comment>
<protein>
    <submittedName>
        <fullName evidence="8">Protein kinase C signaling pathway involved MAPKK protein</fullName>
        <ecNumber evidence="8">2.7.12.2</ecNumber>
    </submittedName>
</protein>
<dbReference type="SMART" id="SM00220">
    <property type="entry name" value="S_TKc"/>
    <property type="match status" value="1"/>
</dbReference>
<name>A0A9W8DQY2_9FUNG</name>
<feature type="region of interest" description="Disordered" evidence="6">
    <location>
        <begin position="330"/>
        <end position="421"/>
    </location>
</feature>
<feature type="compositionally biased region" description="Pro residues" evidence="6">
    <location>
        <begin position="158"/>
        <end position="176"/>
    </location>
</feature>
<dbReference type="InterPro" id="IPR008271">
    <property type="entry name" value="Ser/Thr_kinase_AS"/>
</dbReference>
<feature type="region of interest" description="Disordered" evidence="6">
    <location>
        <begin position="75"/>
        <end position="268"/>
    </location>
</feature>
<evidence type="ECO:0000313" key="9">
    <source>
        <dbReference type="Proteomes" id="UP001150538"/>
    </source>
</evidence>
<dbReference type="AlphaFoldDB" id="A0A9W8DQY2"/>
<dbReference type="SUPFAM" id="SSF56112">
    <property type="entry name" value="Protein kinase-like (PK-like)"/>
    <property type="match status" value="1"/>
</dbReference>
<dbReference type="GO" id="GO:0004674">
    <property type="term" value="F:protein serine/threonine kinase activity"/>
    <property type="evidence" value="ECO:0007669"/>
    <property type="project" value="UniProtKB-KW"/>
</dbReference>
<proteinExistence type="inferred from homology"/>
<keyword evidence="3 8" id="KW-0418">Kinase</keyword>
<dbReference type="PANTHER" id="PTHR47448">
    <property type="entry name" value="DUAL SPECIFICITY MITOGEN-ACTIVATED PROTEIN KINASE KINASE DSOR1-LIKE PROTEIN"/>
    <property type="match status" value="1"/>
</dbReference>
<dbReference type="GO" id="GO:0005524">
    <property type="term" value="F:ATP binding"/>
    <property type="evidence" value="ECO:0007669"/>
    <property type="project" value="UniProtKB-KW"/>
</dbReference>
<dbReference type="EMBL" id="JANBPU010000172">
    <property type="protein sequence ID" value="KAJ1914936.1"/>
    <property type="molecule type" value="Genomic_DNA"/>
</dbReference>
<feature type="region of interest" description="Disordered" evidence="6">
    <location>
        <begin position="1"/>
        <end position="61"/>
    </location>
</feature>
<keyword evidence="2" id="KW-0547">Nucleotide-binding</keyword>
<evidence type="ECO:0000256" key="3">
    <source>
        <dbReference type="ARBA" id="ARBA00022777"/>
    </source>
</evidence>
<feature type="compositionally biased region" description="Gly residues" evidence="6">
    <location>
        <begin position="403"/>
        <end position="418"/>
    </location>
</feature>
<accession>A0A9W8DQY2</accession>
<feature type="domain" description="Protein kinase" evidence="7">
    <location>
        <begin position="436"/>
        <end position="702"/>
    </location>
</feature>
<dbReference type="InterPro" id="IPR050915">
    <property type="entry name" value="MAP_kinase_kinase"/>
</dbReference>
<gene>
    <name evidence="8" type="primary">MKK1</name>
    <name evidence="8" type="ORF">H4219_004567</name>
</gene>
<feature type="compositionally biased region" description="Low complexity" evidence="6">
    <location>
        <begin position="11"/>
        <end position="24"/>
    </location>
</feature>
<dbReference type="PROSITE" id="PS50011">
    <property type="entry name" value="PROTEIN_KINASE_DOM"/>
    <property type="match status" value="1"/>
</dbReference>